<reference evidence="2" key="1">
    <citation type="submission" date="2016-10" db="EMBL/GenBank/DDBJ databases">
        <authorList>
            <person name="Varghese N."/>
            <person name="Submissions S."/>
        </authorList>
    </citation>
    <scope>NUCLEOTIDE SEQUENCE [LARGE SCALE GENOMIC DNA]</scope>
    <source>
        <strain evidence="2">CGMCC 1.6474</strain>
    </source>
</reference>
<evidence type="ECO:0000313" key="1">
    <source>
        <dbReference type="EMBL" id="SFK70419.1"/>
    </source>
</evidence>
<sequence>MTHILTLPTPFRHRSARIPADTLPAQSEPIFETLLDGLRSVWWDGSSVALSRAGLEALVGLEPGDATPRRRLFS</sequence>
<evidence type="ECO:0000313" key="2">
    <source>
        <dbReference type="Proteomes" id="UP000198804"/>
    </source>
</evidence>
<protein>
    <submittedName>
        <fullName evidence="1">Uncharacterized protein</fullName>
    </submittedName>
</protein>
<gene>
    <name evidence="1" type="ORF">SAMN04488125_103292</name>
</gene>
<keyword evidence="2" id="KW-1185">Reference proteome</keyword>
<organism evidence="1 2">
    <name type="scientific">Methylorubrum salsuginis</name>
    <dbReference type="NCBI Taxonomy" id="414703"/>
    <lineage>
        <taxon>Bacteria</taxon>
        <taxon>Pseudomonadati</taxon>
        <taxon>Pseudomonadota</taxon>
        <taxon>Alphaproteobacteria</taxon>
        <taxon>Hyphomicrobiales</taxon>
        <taxon>Methylobacteriaceae</taxon>
        <taxon>Methylorubrum</taxon>
    </lineage>
</organism>
<accession>A0A1I4BQX8</accession>
<dbReference type="STRING" id="414703.SAMN04488125_103292"/>
<proteinExistence type="predicted"/>
<dbReference type="Proteomes" id="UP000198804">
    <property type="component" value="Unassembled WGS sequence"/>
</dbReference>
<dbReference type="EMBL" id="FOSV01000003">
    <property type="protein sequence ID" value="SFK70419.1"/>
    <property type="molecule type" value="Genomic_DNA"/>
</dbReference>
<dbReference type="AlphaFoldDB" id="A0A1I4BQX8"/>
<name>A0A1I4BQX8_9HYPH</name>